<accession>A0A383UKL2</accession>
<dbReference type="SUPFAM" id="SSF53933">
    <property type="entry name" value="Microbial ribonucleases"/>
    <property type="match status" value="1"/>
</dbReference>
<evidence type="ECO:0008006" key="6">
    <source>
        <dbReference type="Google" id="ProtNLM"/>
    </source>
</evidence>
<keyword evidence="1" id="KW-0540">Nuclease</keyword>
<dbReference type="GO" id="GO:0004540">
    <property type="term" value="F:RNA nuclease activity"/>
    <property type="evidence" value="ECO:0007669"/>
    <property type="project" value="InterPro"/>
</dbReference>
<keyword evidence="2" id="KW-0378">Hydrolase</keyword>
<protein>
    <recommendedName>
        <fullName evidence="6">Candidate secreted effector protein</fullName>
    </recommendedName>
</protein>
<evidence type="ECO:0000313" key="4">
    <source>
        <dbReference type="EMBL" id="SZE99870.1"/>
    </source>
</evidence>
<dbReference type="GO" id="GO:0003723">
    <property type="term" value="F:RNA binding"/>
    <property type="evidence" value="ECO:0007669"/>
    <property type="project" value="InterPro"/>
</dbReference>
<dbReference type="Gene3D" id="3.10.450.30">
    <property type="entry name" value="Microbial ribonucleases"/>
    <property type="match status" value="1"/>
</dbReference>
<evidence type="ECO:0000256" key="3">
    <source>
        <dbReference type="SAM" id="SignalP"/>
    </source>
</evidence>
<feature type="chain" id="PRO_5016773214" description="Candidate secreted effector protein" evidence="3">
    <location>
        <begin position="25"/>
        <end position="384"/>
    </location>
</feature>
<proteinExistence type="predicted"/>
<gene>
    <name evidence="4" type="ORF">BLGHR1_10589</name>
</gene>
<sequence>MREMKGLSPLYMVLTSLLVYTISANVVESDFICEKDVVPKERIKTAITHACSALGTSSSKAKYPAAYDASTLFFIHDAILFSWPVTIIGDSYFKGHAGTHRLLLDSSCKFFGMISTNLNRPDTRCYQPVKAVRLYDLSLSSGPSNPTVFRGYRCQNEIFVPYYQDYILKKNSELFKEWKSRKNNVHLDRSIAVDQLFQTTVYLLPSEIVNIPYYRIENFRSPYFIVINPQLEMLGMVFRSNNIWTRCEQLHEQEPIPPQSSEITKNSIGETIIPVANRYICGPYEYSRKSIISHMSLACNMLRRRTASPSSHLNGDEIHKISISQATTPSLLSQILRLPEALSPTQGYETTKKRAIIMFDKKCNYHGTFWYYERRITRCTQLQD</sequence>
<name>A0A383UKL2_BLUHO</name>
<dbReference type="EMBL" id="UNSH01000004">
    <property type="protein sequence ID" value="SZE99870.1"/>
    <property type="molecule type" value="Genomic_DNA"/>
</dbReference>
<organism evidence="4 5">
    <name type="scientific">Blumeria hordei</name>
    <name type="common">Barley powdery mildew</name>
    <name type="synonym">Blumeria graminis f. sp. hordei</name>
    <dbReference type="NCBI Taxonomy" id="2867405"/>
    <lineage>
        <taxon>Eukaryota</taxon>
        <taxon>Fungi</taxon>
        <taxon>Dikarya</taxon>
        <taxon>Ascomycota</taxon>
        <taxon>Pezizomycotina</taxon>
        <taxon>Leotiomycetes</taxon>
        <taxon>Erysiphales</taxon>
        <taxon>Erysiphaceae</taxon>
        <taxon>Blumeria</taxon>
    </lineage>
</organism>
<evidence type="ECO:0000313" key="5">
    <source>
        <dbReference type="Proteomes" id="UP000275772"/>
    </source>
</evidence>
<dbReference type="InterPro" id="IPR016191">
    <property type="entry name" value="Ribonuclease/ribotoxin"/>
</dbReference>
<evidence type="ECO:0000256" key="1">
    <source>
        <dbReference type="ARBA" id="ARBA00022722"/>
    </source>
</evidence>
<reference evidence="4 5" key="1">
    <citation type="submission" date="2017-11" db="EMBL/GenBank/DDBJ databases">
        <authorList>
            <person name="Kracher B."/>
        </authorList>
    </citation>
    <scope>NUCLEOTIDE SEQUENCE [LARGE SCALE GENOMIC DNA]</scope>
    <source>
        <strain evidence="4 5">RACE1</strain>
    </source>
</reference>
<dbReference type="GO" id="GO:0016787">
    <property type="term" value="F:hydrolase activity"/>
    <property type="evidence" value="ECO:0007669"/>
    <property type="project" value="UniProtKB-KW"/>
</dbReference>
<evidence type="ECO:0000256" key="2">
    <source>
        <dbReference type="ARBA" id="ARBA00022801"/>
    </source>
</evidence>
<dbReference type="Proteomes" id="UP000275772">
    <property type="component" value="Unassembled WGS sequence"/>
</dbReference>
<dbReference type="AlphaFoldDB" id="A0A383UKL2"/>
<keyword evidence="3" id="KW-0732">Signal</keyword>
<dbReference type="VEuPathDB" id="FungiDB:BLGHR1_10589"/>
<feature type="signal peptide" evidence="3">
    <location>
        <begin position="1"/>
        <end position="24"/>
    </location>
</feature>